<accession>A0A9P1C7Y9</accession>
<keyword evidence="4" id="KW-1185">Reference proteome</keyword>
<feature type="compositionally biased region" description="Acidic residues" evidence="1">
    <location>
        <begin position="1453"/>
        <end position="1463"/>
    </location>
</feature>
<feature type="region of interest" description="Disordered" evidence="1">
    <location>
        <begin position="1"/>
        <end position="79"/>
    </location>
</feature>
<sequence length="2022" mass="226986">VHGTIQWSDDGCRNQDESDDDEDVLEVSMQQAAGLEEKAADGDTEEKEEAKEKEEVNEEVREAKEEDEEKPTITKGTAGPLLLPKMGHLVHRLIVDGDKAGTCPTVVLEQVAFRIYLSSYLSAFQPADLEPHVKLSPTQVRLVSGRGRQMAFQGAGASGSWWAMKELTNDRCCMVSHAECAHGALKFLLANVESQRKHLLFSSDHPIVLEDLARFQEAGNHATKTTNYNLDWDVEPEVSPKELKPLTECRAVVHCQRVQHALDIFNTAGSFGDAFINTSQSIDRMEQGLAVAERRLDVGKLDFTTEHGREVLIDALVNSSLCSQPEFMETSPDKLPRRYLPPGNFSDLYRLYTAACHSAQQPAASSVYWELRHRAAHDKDVIIAIQDSMDKSKFKLPRYPSGVAPKALEQKVRFLNNKLKEHFRKKNLFFQATYVNVVRDWTGNMVNYATTGGAYRKRDAKKDDRQIPHSFTFVRRDCMACSLDDERKEVPREIASYLDENYSQFGRGVNYLLQLAGEGDPSKPMSISDRLTEKMEEISSKINMGRWLWESLGSDEGKKAFILAMSSTFALGCVNCLVASHAQPILHSVPVASKEFHLSPWNFDFSERSKYGEKGRFPTNLQFKAHFQSFLRSGYEAHREPVDVRFPAGADVIEPFSVQFVDGQNKIKRSASPQMSLRDCVWASVAEYNRPVVAINFVLSFLKGPTLLGISSLSAMCIENLEGDYYIPGSIPDGAEGIWKEAQEATESSVVMWANRVMSDYNRKAPKNASAKQKVQLGRNSSILEKIKEMWDLGALDSELRAHIRGNDPGFDLTKLAFYAEATGSVQEDHILEGQSAVSNARKASLQAAFNLFKTSLDNDHVLHERHMAVAKSDEVRARSSALASLEDKTTSAIAAKVTPWLHETLQGYGAGMRRMESERLIGWCSYVTAGVLSAGRLEFTVNMLTQMAHSHPKNFVGVVLLPNRQEKKEEDDDMDDKDPGTVDATNFLDEEDDKEQGSDSAEAVLHEFIYRLKNYFLESDRCLRVEKPLKGFASDARLTQVQELKQVIANKIFSSARDGALKIPGFPDFLTLVKDLKNRNVSTSAPQYNVCTPLPDGTLVVKSAIIQLWTEKNESFRDEAEALIKDHNDRFNPRGVKRGGDASDSERAPEEPAAKKLCVDKTMALTDEALIEEKVTMTLGNCKLILDKKEEVLWIGPEKPGQAIEVPPKIELWGFGSGDFAMSNEATDIMNDSSKSGRWVAYLIKSLDDYIIAEADKKLGDHVKGLSIFNKVMKISELLHALENAGEIGVTIALHSIDGSVVSRAKPCCFVLDAPKEKTLQKKVGAVPTFGARLNMAKVRSCPNFTICWRVRLQSNGEGAKEITPIRPVAILPGSTASATPAFGRVALNSSSDSTDKNAEKEKDKEKETKKGKDTKEKETKKSKKEKKDDGREKKKRKQDEDLADATFNAIEDSDDEADPDPEGERPSTKPQKKPAAKSTKTTKTTKEVKKDTKKEKKSRGKKKDDHVPGDDEESQPTAFEETVSSLSLREIADMAENRKMKHDQDEDSEETLILGEQDTEEEPAPVCAKVEAAENDRMRLQQSLGLSVRPGFQIPLEVLQKTRRKRAQNAAQLAIFKQIEDEIWNKNKRQKQQKVHTSTSAHAAKRQEKKPEEKQDVPKEKKLEEKKEMSDEKKPEEKKDIPEEKKLEEKEMSEEKKPEEGKEMPDEKKPEERKDIPEEKKLEKKEMPEVKKPEERKDVPEEKKLEKKEMPEEKKPEERKDVPEEKKLEKKKEMPEEKKPEERKDVPEEKKLQKKKEMPEEKKPEERKDVPKEKKPQKKKEMLEEKKPEERKDVPKEKKPQKKKEVPAETTKKSLAAKPTKSGKKPKKVSAAEPKKPMELEPDNGGKPADQDGKVMEKSGPKMALHPADKCETDKIPAANASKSGSKAVSKPETVDSKEIKEPKCSEIKNSEDARKILPGVPSTVPKPKVYCAAQKDAKAQGMSKEDAAGAGQAARKKWIMDYGPTDNAVIQKWLKKFEA</sequence>
<feature type="region of interest" description="Disordered" evidence="1">
    <location>
        <begin position="967"/>
        <end position="999"/>
    </location>
</feature>
<dbReference type="GO" id="GO:0005856">
    <property type="term" value="C:cytoskeleton"/>
    <property type="evidence" value="ECO:0007669"/>
    <property type="project" value="TreeGrafter"/>
</dbReference>
<dbReference type="EMBL" id="CAMXCT010001112">
    <property type="protein sequence ID" value="CAI3986745.1"/>
    <property type="molecule type" value="Genomic_DNA"/>
</dbReference>
<feature type="compositionally biased region" description="Basic and acidic residues" evidence="1">
    <location>
        <begin position="1532"/>
        <end position="1546"/>
    </location>
</feature>
<dbReference type="Proteomes" id="UP001152797">
    <property type="component" value="Unassembled WGS sequence"/>
</dbReference>
<comment type="caution">
    <text evidence="2">The sequence shown here is derived from an EMBL/GenBank/DDBJ whole genome shotgun (WGS) entry which is preliminary data.</text>
</comment>
<gene>
    <name evidence="2" type="ORF">C1SCF055_LOCUS14071</name>
</gene>
<proteinExistence type="predicted"/>
<feature type="compositionally biased region" description="Basic and acidic residues" evidence="1">
    <location>
        <begin position="1647"/>
        <end position="1854"/>
    </location>
</feature>
<feature type="compositionally biased region" description="Basic and acidic residues" evidence="1">
    <location>
        <begin position="1486"/>
        <end position="1496"/>
    </location>
</feature>
<dbReference type="EMBL" id="CAMXCT020001112">
    <property type="protein sequence ID" value="CAL1140120.1"/>
    <property type="molecule type" value="Genomic_DNA"/>
</dbReference>
<feature type="region of interest" description="Disordered" evidence="1">
    <location>
        <begin position="1388"/>
        <end position="1567"/>
    </location>
</feature>
<evidence type="ECO:0000313" key="3">
    <source>
        <dbReference type="EMBL" id="CAL4774057.1"/>
    </source>
</evidence>
<feature type="region of interest" description="Disordered" evidence="1">
    <location>
        <begin position="1131"/>
        <end position="1154"/>
    </location>
</feature>
<evidence type="ECO:0000256" key="1">
    <source>
        <dbReference type="SAM" id="MobiDB-lite"/>
    </source>
</evidence>
<dbReference type="PANTHER" id="PTHR23280:SF21">
    <property type="entry name" value="PROTEIN 4.1 HOMOLOG"/>
    <property type="match status" value="1"/>
</dbReference>
<dbReference type="GO" id="GO:0031032">
    <property type="term" value="P:actomyosin structure organization"/>
    <property type="evidence" value="ECO:0007669"/>
    <property type="project" value="TreeGrafter"/>
</dbReference>
<keyword evidence="3" id="KW-0675">Receptor</keyword>
<evidence type="ECO:0000313" key="2">
    <source>
        <dbReference type="EMBL" id="CAI3986745.1"/>
    </source>
</evidence>
<dbReference type="PANTHER" id="PTHR23280">
    <property type="entry name" value="4.1 G PROTEIN"/>
    <property type="match status" value="1"/>
</dbReference>
<feature type="non-terminal residue" evidence="2">
    <location>
        <position position="2022"/>
    </location>
</feature>
<feature type="region of interest" description="Disordered" evidence="1">
    <location>
        <begin position="1629"/>
        <end position="1969"/>
    </location>
</feature>
<feature type="compositionally biased region" description="Basic and acidic residues" evidence="1">
    <location>
        <begin position="48"/>
        <end position="64"/>
    </location>
</feature>
<dbReference type="EMBL" id="CAMXCT030001112">
    <property type="protein sequence ID" value="CAL4774057.1"/>
    <property type="molecule type" value="Genomic_DNA"/>
</dbReference>
<feature type="compositionally biased region" description="Basic and acidic residues" evidence="1">
    <location>
        <begin position="1935"/>
        <end position="1958"/>
    </location>
</feature>
<feature type="compositionally biased region" description="Basic and acidic residues" evidence="1">
    <location>
        <begin position="1395"/>
        <end position="1442"/>
    </location>
</feature>
<protein>
    <submittedName>
        <fullName evidence="2">Uncharacterized protein</fullName>
    </submittedName>
</protein>
<evidence type="ECO:0000313" key="4">
    <source>
        <dbReference type="Proteomes" id="UP001152797"/>
    </source>
</evidence>
<feature type="compositionally biased region" description="Basic and acidic residues" evidence="1">
    <location>
        <begin position="1891"/>
        <end position="1902"/>
    </location>
</feature>
<dbReference type="OrthoDB" id="436292at2759"/>
<name>A0A9P1C7Y9_9DINO</name>
<organism evidence="2">
    <name type="scientific">Cladocopium goreaui</name>
    <dbReference type="NCBI Taxonomy" id="2562237"/>
    <lineage>
        <taxon>Eukaryota</taxon>
        <taxon>Sar</taxon>
        <taxon>Alveolata</taxon>
        <taxon>Dinophyceae</taxon>
        <taxon>Suessiales</taxon>
        <taxon>Symbiodiniaceae</taxon>
        <taxon>Cladocopium</taxon>
    </lineage>
</organism>
<reference evidence="3 4" key="2">
    <citation type="submission" date="2024-05" db="EMBL/GenBank/DDBJ databases">
        <authorList>
            <person name="Chen Y."/>
            <person name="Shah S."/>
            <person name="Dougan E. K."/>
            <person name="Thang M."/>
            <person name="Chan C."/>
        </authorList>
    </citation>
    <scope>NUCLEOTIDE SEQUENCE [LARGE SCALE GENOMIC DNA]</scope>
</reference>
<reference evidence="2" key="1">
    <citation type="submission" date="2022-10" db="EMBL/GenBank/DDBJ databases">
        <authorList>
            <person name="Chen Y."/>
            <person name="Dougan E. K."/>
            <person name="Chan C."/>
            <person name="Rhodes N."/>
            <person name="Thang M."/>
        </authorList>
    </citation>
    <scope>NUCLEOTIDE SEQUENCE</scope>
</reference>